<sequence length="568" mass="67097">MNVRQFIKNIDQQLATMSESDLRAFVHDLARKIPSDQRESVLKKLFELQNNQINNVDVNDELSQLAQEFLIQIEQIKSGQRYLESVMSDYDYDYGFDFDDWYEDDDENIYSDPTGIVDSIREIFDFIFHCMDEEAYDIAYSLSDELATLEISLEGDRENDKISVHELYDEWSERLDYKQYVICHAYLLYLQTDTQKRAKVLYQWFLQSDYVVYGLQNVLMYTNHTEDLQVFLPVWIDYLGNLDTQIASELIVEAFSILNNDETQLAFAKKFVKYHPELYLQYLETHLVDSLTSTDSMQQLYETGVQAIQQIQPIHKIRSQIAEKIRTLAEKMNAQEMIEQCHWWIFESDSTITHFLELMTTIQVQSKAKFIHQTQQLLQNIHLTDDDYTLHYKKSKALIQNSMSQSRLFTLQYLCGNDNLLLENELTPVHDIFLIMYSSKKKVSSEGEFVLRRALRKVDELRGVDSKNVQSFASLLLKYRDSFDRNKKALAANFSTVEHLVSRFVQETIEEKNRNNYQLCAAYVALVAEVRVDLRKSVDKQALLRDYYLEYKRYPTFVRELEKYGLKR</sequence>
<accession>A0A366SK40</accession>
<dbReference type="AlphaFoldDB" id="A0A366SK40"/>
<protein>
    <submittedName>
        <fullName evidence="1">Uncharacterized protein</fullName>
    </submittedName>
</protein>
<name>A0A366SK40_9ENTE</name>
<evidence type="ECO:0000313" key="1">
    <source>
        <dbReference type="EMBL" id="RBR27369.1"/>
    </source>
</evidence>
<comment type="caution">
    <text evidence="1">The sequence shown here is derived from an EMBL/GenBank/DDBJ whole genome shotgun (WGS) entry which is preliminary data.</text>
</comment>
<proteinExistence type="predicted"/>
<reference evidence="1 2" key="1">
    <citation type="submission" date="2015-06" db="EMBL/GenBank/DDBJ databases">
        <title>The Genome Sequence of Enterococcus cecorum 170AEA1.</title>
        <authorList>
            <consortium name="The Broad Institute Genomics Platform"/>
            <consortium name="The Broad Institute Genome Sequencing Center for Infectious Disease"/>
            <person name="Earl A.M."/>
            <person name="Van Tyne D."/>
            <person name="Lebreton F."/>
            <person name="Saavedra J.T."/>
            <person name="Gilmore M.S."/>
            <person name="Manson McGuire A."/>
            <person name="Clock S."/>
            <person name="Crupain M."/>
            <person name="Rangan U."/>
            <person name="Young S."/>
            <person name="Abouelleil A."/>
            <person name="Cao P."/>
            <person name="Chapman S.B."/>
            <person name="Griggs A."/>
            <person name="Priest M."/>
            <person name="Shea T."/>
            <person name="Wortman J."/>
            <person name="Nusbaum C."/>
            <person name="Birren B."/>
        </authorList>
    </citation>
    <scope>NUCLEOTIDE SEQUENCE [LARGE SCALE GENOMIC DNA]</scope>
    <source>
        <strain evidence="1 2">170AEA1</strain>
    </source>
</reference>
<dbReference type="Proteomes" id="UP000252800">
    <property type="component" value="Unassembled WGS sequence"/>
</dbReference>
<gene>
    <name evidence="1" type="ORF">EB18_02285</name>
</gene>
<evidence type="ECO:0000313" key="2">
    <source>
        <dbReference type="Proteomes" id="UP000252800"/>
    </source>
</evidence>
<dbReference type="EMBL" id="LEOY01000024">
    <property type="protein sequence ID" value="RBR27369.1"/>
    <property type="molecule type" value="Genomic_DNA"/>
</dbReference>
<dbReference type="RefSeq" id="WP_113785254.1">
    <property type="nucleotide sequence ID" value="NZ_KZ845720.1"/>
</dbReference>
<organism evidence="1 2">
    <name type="scientific">Enterococcus cecorum</name>
    <dbReference type="NCBI Taxonomy" id="44008"/>
    <lineage>
        <taxon>Bacteria</taxon>
        <taxon>Bacillati</taxon>
        <taxon>Bacillota</taxon>
        <taxon>Bacilli</taxon>
        <taxon>Lactobacillales</taxon>
        <taxon>Enterococcaceae</taxon>
        <taxon>Enterococcus</taxon>
    </lineage>
</organism>